<dbReference type="GO" id="GO:0012505">
    <property type="term" value="C:endomembrane system"/>
    <property type="evidence" value="ECO:0007669"/>
    <property type="project" value="UniProtKB-SubCell"/>
</dbReference>
<dbReference type="FunFam" id="3.40.50.1000:FF:000080">
    <property type="entry name" value="Phospholipid-transporting ATPase"/>
    <property type="match status" value="1"/>
</dbReference>
<dbReference type="GO" id="GO:0005886">
    <property type="term" value="C:plasma membrane"/>
    <property type="evidence" value="ECO:0007669"/>
    <property type="project" value="TreeGrafter"/>
</dbReference>
<sequence length="1448" mass="160119">MEDPTLPPASLAKYGRQDSARSDLSLESDVTYRSLENGGGPLAASVLSATAPESAALVPSSVSPHSAAADMLSELGSRVVYVNQPEKNAGFCDNKVVTAKYTRLNFLPRFLYARLSQVANFYFLLVGAGQIIPAISSTSSLPYQWMVLAIVLAIDAVFAAIEDSARHKADQKMNARITRKFDLAAEPSCFREIIWRDVRVGDVLKVCNYDAVPADLLLLAVAEADPAAPVGICFIETKSLDGETNLKVRQALSCTFSQLNDPRSIAQLPGRVIFEAPNHDVNNFSGRFEPHQGHTIPLDLKNIALRGSVIRNTPYVYGLVLNTGRDTKIMQSASETPMKTSKILMIVNRGVGLLMAALLVLCVLGAVLCSVWVAQNVHSAWYLQLDDLGGVAPFRNDVAGWLIYLGYYWILIASFVPITLYVTIAIVKSYQTFFLNRDIEMYDEVTDTPALVRNADLNDDLGQVTHIFSDKTGTLTANEMDFRKMSIHGVSYGRGTTEIGREAQRRLGKDLSASDLLADSTPFESDLANVHFVDPQNEFRRDVDPHVNPVQSAWIDAFLTHLAVCHSVVLEQGDDGATQFSASSPDELALVSGAKFFGYDFVARKNGAVTIRTPRQPGGAGVDYELLEMIDFTSARKRMSVVVRTPDRRVLLLTKGADAVIFPRLHPENCDPQIVETTTQHLERFATEGLRTLVIAQKEIPEDAYLEWSREYKAALSDLDQVQRQKLGEPNHIDELEEALEMGLELLGATAIEDRLQDQVTATIADLARAGVKIWILTGDKEETAINIGFACQLLHNEMERLVINQDAFPTLSKLYDLLFARCQALRSARKDGSSPSARSAQAIVIDGRSLTMVFSHQVLCDLFLEVSQYCAAVICCRVSPKQKAQVVRLYKTNIPGCRALAIGDGANDVGMIQEAHIGVGISGHEGMQAVNASDFAIAQFRFLKRLLLVHGHWNYRRMAKLALYVVYKNIIVYCTCFILATLSGGSGTLYFNNMWINGYNIFWTSLPIGVVGVLEQEVPAAIADRFPGLYFAGAQGEQFSLYIFSAWIAEALYEGIVCALVPALLVGLVDSQGHSFSKDICGAMAYCAVIIVGLGKLALNIVTWNALTAFAFLFSFVFWFFSGYVISVALPTLVSDVAFPYLYTLPEFYLVMYLSLVLCLGRDFLFKAFKREVFPEYYHVLQEHHKRKTDPAQTAWTPPTLHYTLFHADLSAPKPQFEPAEAPATGASLPLERDRAYTGFAFSTQVMEDRFLNPLRDLVLPVTNVVGTLGRRLARSPRGGAAAGTDGDTDGGASPQSFEDKIKALPMEQQEVYELQRFQIFAGWGSSMPGHLFVTDPPRFSNADFTDGASSFDLSDWMVDNRFGSSDQWQYATKFKDFLRDPQALQQSLSSKERRRLKKKLNKLVGRSVRRRRWVRRDKVIADIAAATGDDVSMDPPAKPRCEDSSQ</sequence>
<keyword evidence="9 16" id="KW-1278">Translocase</keyword>
<dbReference type="GO" id="GO:0045332">
    <property type="term" value="P:phospholipid translocation"/>
    <property type="evidence" value="ECO:0007669"/>
    <property type="project" value="TreeGrafter"/>
</dbReference>
<dbReference type="InterPro" id="IPR032631">
    <property type="entry name" value="P-type_ATPase_N"/>
</dbReference>
<evidence type="ECO:0000256" key="7">
    <source>
        <dbReference type="ARBA" id="ARBA00022840"/>
    </source>
</evidence>
<comment type="catalytic activity">
    <reaction evidence="12 16">
        <text>ATP + H2O + phospholipidSide 1 = ADP + phosphate + phospholipidSide 2.</text>
        <dbReference type="EC" id="7.6.2.1"/>
    </reaction>
</comment>
<feature type="binding site" evidence="14">
    <location>
        <position position="780"/>
    </location>
    <ligand>
        <name>ATP</name>
        <dbReference type="ChEBI" id="CHEBI:30616"/>
    </ligand>
</feature>
<dbReference type="SUPFAM" id="SSF56784">
    <property type="entry name" value="HAD-like"/>
    <property type="match status" value="1"/>
</dbReference>
<keyword evidence="10 16" id="KW-1133">Transmembrane helix</keyword>
<evidence type="ECO:0000256" key="11">
    <source>
        <dbReference type="ARBA" id="ARBA00023136"/>
    </source>
</evidence>
<dbReference type="InterPro" id="IPR023214">
    <property type="entry name" value="HAD_sf"/>
</dbReference>
<evidence type="ECO:0000256" key="4">
    <source>
        <dbReference type="ARBA" id="ARBA00022692"/>
    </source>
</evidence>
<feature type="domain" description="P-type ATPase N-terminal" evidence="18">
    <location>
        <begin position="80"/>
        <end position="140"/>
    </location>
</feature>
<dbReference type="GO" id="GO:0000287">
    <property type="term" value="F:magnesium ion binding"/>
    <property type="evidence" value="ECO:0007669"/>
    <property type="project" value="UniProtKB-UniRule"/>
</dbReference>
<dbReference type="SFLD" id="SFLDS00003">
    <property type="entry name" value="Haloacid_Dehalogenase"/>
    <property type="match status" value="1"/>
</dbReference>
<feature type="binding site" evidence="15">
    <location>
        <position position="905"/>
    </location>
    <ligand>
        <name>Mg(2+)</name>
        <dbReference type="ChEBI" id="CHEBI:18420"/>
    </ligand>
</feature>
<feature type="compositionally biased region" description="Basic and acidic residues" evidence="17">
    <location>
        <begin position="1439"/>
        <end position="1448"/>
    </location>
</feature>
<dbReference type="PRINTS" id="PR00119">
    <property type="entry name" value="CATATPASE"/>
</dbReference>
<feature type="transmembrane region" description="Helical" evidence="16">
    <location>
        <begin position="1084"/>
        <end position="1103"/>
    </location>
</feature>
<feature type="binding site" evidence="14">
    <location>
        <position position="878"/>
    </location>
    <ligand>
        <name>ATP</name>
        <dbReference type="ChEBI" id="CHEBI:30616"/>
    </ligand>
</feature>
<keyword evidence="4 16" id="KW-0812">Transmembrane</keyword>
<comment type="caution">
    <text evidence="20">The sequence shown here is derived from an EMBL/GenBank/DDBJ whole genome shotgun (WGS) entry which is preliminary data.</text>
</comment>
<feature type="domain" description="P-type ATPase C-terminal" evidence="19">
    <location>
        <begin position="931"/>
        <end position="1177"/>
    </location>
</feature>
<feature type="transmembrane region" description="Helical" evidence="16">
    <location>
        <begin position="962"/>
        <end position="981"/>
    </location>
</feature>
<evidence type="ECO:0000256" key="1">
    <source>
        <dbReference type="ARBA" id="ARBA00004127"/>
    </source>
</evidence>
<dbReference type="InterPro" id="IPR023299">
    <property type="entry name" value="ATPase_P-typ_cyto_dom_N"/>
</dbReference>
<evidence type="ECO:0000256" key="12">
    <source>
        <dbReference type="ARBA" id="ARBA00034036"/>
    </source>
</evidence>
<dbReference type="InterPro" id="IPR008250">
    <property type="entry name" value="ATPase_P-typ_transduc_dom_A_sf"/>
</dbReference>
<dbReference type="InterPro" id="IPR032630">
    <property type="entry name" value="P_typ_ATPase_c"/>
</dbReference>
<keyword evidence="7 14" id="KW-0067">ATP-binding</keyword>
<dbReference type="PANTHER" id="PTHR24092:SF180">
    <property type="entry name" value="PHOSPHOLIPID-TRANSPORTING ATPASE DNF1-RELATED"/>
    <property type="match status" value="1"/>
</dbReference>
<feature type="binding site" evidence="14">
    <location>
        <position position="779"/>
    </location>
    <ligand>
        <name>ATP</name>
        <dbReference type="ChEBI" id="CHEBI:30616"/>
    </ligand>
</feature>
<evidence type="ECO:0000256" key="3">
    <source>
        <dbReference type="ARBA" id="ARBA00022448"/>
    </source>
</evidence>
<comment type="similarity">
    <text evidence="2 16">Belongs to the cation transport ATPase (P-type) (TC 3.A.3) family. Type IV subfamily.</text>
</comment>
<dbReference type="InterPro" id="IPR006539">
    <property type="entry name" value="P-type_ATPase_IV"/>
</dbReference>
<comment type="subcellular location">
    <subcellularLocation>
        <location evidence="1">Endomembrane system</location>
        <topology evidence="1">Multi-pass membrane protein</topology>
    </subcellularLocation>
    <subcellularLocation>
        <location evidence="16">Membrane</location>
        <topology evidence="16">Multi-pass membrane protein</topology>
    </subcellularLocation>
</comment>
<dbReference type="EC" id="7.6.2.1" evidence="16"/>
<feature type="binding site" evidence="14">
    <location>
        <position position="691"/>
    </location>
    <ligand>
        <name>ATP</name>
        <dbReference type="ChEBI" id="CHEBI:30616"/>
    </ligand>
</feature>
<name>A0AAD5Q902_PYTIN</name>
<feature type="binding site" evidence="15">
    <location>
        <position position="909"/>
    </location>
    <ligand>
        <name>Mg(2+)</name>
        <dbReference type="ChEBI" id="CHEBI:18420"/>
    </ligand>
</feature>
<feature type="transmembrane region" description="Helical" evidence="16">
    <location>
        <begin position="406"/>
        <end position="427"/>
    </location>
</feature>
<evidence type="ECO:0000256" key="10">
    <source>
        <dbReference type="ARBA" id="ARBA00022989"/>
    </source>
</evidence>
<evidence type="ECO:0000256" key="17">
    <source>
        <dbReference type="SAM" id="MobiDB-lite"/>
    </source>
</evidence>
<dbReference type="NCBIfam" id="TIGR01652">
    <property type="entry name" value="ATPase-Plipid"/>
    <property type="match status" value="1"/>
</dbReference>
<dbReference type="EMBL" id="JAKCXM010000046">
    <property type="protein sequence ID" value="KAJ0405376.1"/>
    <property type="molecule type" value="Genomic_DNA"/>
</dbReference>
<dbReference type="SUPFAM" id="SSF81653">
    <property type="entry name" value="Calcium ATPase, transduction domain A"/>
    <property type="match status" value="1"/>
</dbReference>
<dbReference type="Gene3D" id="3.40.1110.10">
    <property type="entry name" value="Calcium-transporting ATPase, cytoplasmic domain N"/>
    <property type="match status" value="1"/>
</dbReference>
<evidence type="ECO:0000259" key="19">
    <source>
        <dbReference type="Pfam" id="PF16212"/>
    </source>
</evidence>
<feature type="transmembrane region" description="Helical" evidence="16">
    <location>
        <begin position="1110"/>
        <end position="1130"/>
    </location>
</feature>
<feature type="region of interest" description="Disordered" evidence="17">
    <location>
        <begin position="1429"/>
        <end position="1448"/>
    </location>
</feature>
<feature type="transmembrane region" description="Helical" evidence="16">
    <location>
        <begin position="142"/>
        <end position="161"/>
    </location>
</feature>
<dbReference type="SUPFAM" id="SSF81660">
    <property type="entry name" value="Metal cation-transporting ATPase, ATP-binding domain N"/>
    <property type="match status" value="1"/>
</dbReference>
<evidence type="ECO:0000256" key="5">
    <source>
        <dbReference type="ARBA" id="ARBA00022723"/>
    </source>
</evidence>
<dbReference type="Pfam" id="PF13246">
    <property type="entry name" value="Cation_ATPase"/>
    <property type="match status" value="1"/>
</dbReference>
<dbReference type="Gene3D" id="3.40.50.1000">
    <property type="entry name" value="HAD superfamily/HAD-like"/>
    <property type="match status" value="1"/>
</dbReference>
<dbReference type="NCBIfam" id="TIGR01494">
    <property type="entry name" value="ATPase_P-type"/>
    <property type="match status" value="1"/>
</dbReference>
<keyword evidence="5 15" id="KW-0479">Metal-binding</keyword>
<evidence type="ECO:0000256" key="15">
    <source>
        <dbReference type="PIRSR" id="PIRSR606539-3"/>
    </source>
</evidence>
<feature type="binding site" evidence="14">
    <location>
        <position position="884"/>
    </location>
    <ligand>
        <name>ATP</name>
        <dbReference type="ChEBI" id="CHEBI:30616"/>
    </ligand>
</feature>
<keyword evidence="21" id="KW-1185">Reference proteome</keyword>
<feature type="transmembrane region" description="Helical" evidence="16">
    <location>
        <begin position="351"/>
        <end position="374"/>
    </location>
</feature>
<keyword evidence="8 15" id="KW-0460">Magnesium</keyword>
<feature type="binding site" evidence="14">
    <location>
        <position position="908"/>
    </location>
    <ligand>
        <name>ATP</name>
        <dbReference type="ChEBI" id="CHEBI:30616"/>
    </ligand>
</feature>
<dbReference type="Pfam" id="PF16209">
    <property type="entry name" value="PhoLip_ATPase_N"/>
    <property type="match status" value="1"/>
</dbReference>
<feature type="binding site" evidence="14">
    <location>
        <position position="587"/>
    </location>
    <ligand>
        <name>ATP</name>
        <dbReference type="ChEBI" id="CHEBI:30616"/>
    </ligand>
</feature>
<organism evidence="20 21">
    <name type="scientific">Pythium insidiosum</name>
    <name type="common">Pythiosis disease agent</name>
    <dbReference type="NCBI Taxonomy" id="114742"/>
    <lineage>
        <taxon>Eukaryota</taxon>
        <taxon>Sar</taxon>
        <taxon>Stramenopiles</taxon>
        <taxon>Oomycota</taxon>
        <taxon>Peronosporomycetes</taxon>
        <taxon>Pythiales</taxon>
        <taxon>Pythiaceae</taxon>
        <taxon>Pythium</taxon>
    </lineage>
</organism>
<feature type="transmembrane region" description="Helical" evidence="16">
    <location>
        <begin position="1001"/>
        <end position="1019"/>
    </location>
</feature>
<dbReference type="InterPro" id="IPR001757">
    <property type="entry name" value="P_typ_ATPase"/>
</dbReference>
<feature type="region of interest" description="Disordered" evidence="17">
    <location>
        <begin position="1274"/>
        <end position="1298"/>
    </location>
</feature>
<feature type="binding site" evidence="14">
    <location>
        <position position="471"/>
    </location>
    <ligand>
        <name>ATP</name>
        <dbReference type="ChEBI" id="CHEBI:30616"/>
    </ligand>
</feature>
<dbReference type="SUPFAM" id="SSF81665">
    <property type="entry name" value="Calcium ATPase, transmembrane domain M"/>
    <property type="match status" value="1"/>
</dbReference>
<dbReference type="Proteomes" id="UP001209570">
    <property type="component" value="Unassembled WGS sequence"/>
</dbReference>
<feature type="transmembrane region" description="Helical" evidence="16">
    <location>
        <begin position="1142"/>
        <end position="1162"/>
    </location>
</feature>
<dbReference type="Gene3D" id="2.70.150.10">
    <property type="entry name" value="Calcium-transporting ATPase, cytoplasmic transduction domain A"/>
    <property type="match status" value="1"/>
</dbReference>
<feature type="region of interest" description="Disordered" evidence="17">
    <location>
        <begin position="1"/>
        <end position="22"/>
    </location>
</feature>
<feature type="binding site" evidence="14">
    <location>
        <position position="655"/>
    </location>
    <ligand>
        <name>ATP</name>
        <dbReference type="ChEBI" id="CHEBI:30616"/>
    </ligand>
</feature>
<feature type="binding site" evidence="14">
    <location>
        <position position="909"/>
    </location>
    <ligand>
        <name>ATP</name>
        <dbReference type="ChEBI" id="CHEBI:30616"/>
    </ligand>
</feature>
<keyword evidence="11 16" id="KW-0472">Membrane</keyword>
<keyword evidence="6 14" id="KW-0547">Nucleotide-binding</keyword>
<evidence type="ECO:0000256" key="16">
    <source>
        <dbReference type="RuleBase" id="RU362033"/>
    </source>
</evidence>
<evidence type="ECO:0000313" key="21">
    <source>
        <dbReference type="Proteomes" id="UP001209570"/>
    </source>
</evidence>
<dbReference type="GO" id="GO:0140326">
    <property type="term" value="F:ATPase-coupled intramembrane lipid transporter activity"/>
    <property type="evidence" value="ECO:0007669"/>
    <property type="project" value="UniProtKB-EC"/>
</dbReference>
<dbReference type="GO" id="GO:0016887">
    <property type="term" value="F:ATP hydrolysis activity"/>
    <property type="evidence" value="ECO:0007669"/>
    <property type="project" value="InterPro"/>
</dbReference>
<evidence type="ECO:0000313" key="20">
    <source>
        <dbReference type="EMBL" id="KAJ0405376.1"/>
    </source>
</evidence>
<dbReference type="InterPro" id="IPR044492">
    <property type="entry name" value="P_typ_ATPase_HD_dom"/>
</dbReference>
<evidence type="ECO:0000256" key="6">
    <source>
        <dbReference type="ARBA" id="ARBA00022741"/>
    </source>
</evidence>
<dbReference type="Pfam" id="PF16212">
    <property type="entry name" value="PhoLip_ATPase_C"/>
    <property type="match status" value="1"/>
</dbReference>
<feature type="binding site" evidence="14">
    <location>
        <position position="632"/>
    </location>
    <ligand>
        <name>ATP</name>
        <dbReference type="ChEBI" id="CHEBI:30616"/>
    </ligand>
</feature>
<evidence type="ECO:0000256" key="9">
    <source>
        <dbReference type="ARBA" id="ARBA00022967"/>
    </source>
</evidence>
<comment type="cofactor">
    <cofactor evidence="15">
        <name>Mg(2+)</name>
        <dbReference type="ChEBI" id="CHEBI:18420"/>
    </cofactor>
</comment>
<dbReference type="InterPro" id="IPR036412">
    <property type="entry name" value="HAD-like_sf"/>
</dbReference>
<evidence type="ECO:0000256" key="13">
    <source>
        <dbReference type="PIRSR" id="PIRSR606539-1"/>
    </source>
</evidence>
<dbReference type="InterPro" id="IPR023298">
    <property type="entry name" value="ATPase_P-typ_TM_dom_sf"/>
</dbReference>
<dbReference type="PROSITE" id="PS00154">
    <property type="entry name" value="ATPASE_E1_E2"/>
    <property type="match status" value="1"/>
</dbReference>
<feature type="transmembrane region" description="Helical" evidence="16">
    <location>
        <begin position="1040"/>
        <end position="1064"/>
    </location>
</feature>
<feature type="binding site" evidence="14">
    <location>
        <position position="470"/>
    </location>
    <ligand>
        <name>ATP</name>
        <dbReference type="ChEBI" id="CHEBI:30616"/>
    </ligand>
</feature>
<dbReference type="InterPro" id="IPR018303">
    <property type="entry name" value="ATPase_P-typ_P_site"/>
</dbReference>
<feature type="binding site" evidence="15">
    <location>
        <position position="470"/>
    </location>
    <ligand>
        <name>Mg(2+)</name>
        <dbReference type="ChEBI" id="CHEBI:18420"/>
    </ligand>
</feature>
<feature type="transmembrane region" description="Helical" evidence="16">
    <location>
        <begin position="118"/>
        <end position="136"/>
    </location>
</feature>
<dbReference type="SFLD" id="SFLDG00002">
    <property type="entry name" value="C1.7:_P-type_atpase_like"/>
    <property type="match status" value="1"/>
</dbReference>
<feature type="active site" description="4-aspartylphosphate intermediate" evidence="13">
    <location>
        <position position="470"/>
    </location>
</feature>
<keyword evidence="3" id="KW-0813">Transport</keyword>
<accession>A0AAD5Q902</accession>
<dbReference type="GO" id="GO:0005524">
    <property type="term" value="F:ATP binding"/>
    <property type="evidence" value="ECO:0007669"/>
    <property type="project" value="UniProtKB-UniRule"/>
</dbReference>
<evidence type="ECO:0000256" key="14">
    <source>
        <dbReference type="PIRSR" id="PIRSR606539-2"/>
    </source>
</evidence>
<evidence type="ECO:0000256" key="8">
    <source>
        <dbReference type="ARBA" id="ARBA00022842"/>
    </source>
</evidence>
<gene>
    <name evidence="20" type="ORF">P43SY_000255</name>
</gene>
<feature type="binding site" evidence="14">
    <location>
        <position position="778"/>
    </location>
    <ligand>
        <name>ATP</name>
        <dbReference type="ChEBI" id="CHEBI:30616"/>
    </ligand>
</feature>
<protein>
    <recommendedName>
        <fullName evidence="16">Phospholipid-transporting ATPase</fullName>
        <ecNumber evidence="16">7.6.2.1</ecNumber>
    </recommendedName>
</protein>
<evidence type="ECO:0000259" key="18">
    <source>
        <dbReference type="Pfam" id="PF16209"/>
    </source>
</evidence>
<proteinExistence type="inferred from homology"/>
<reference evidence="20" key="1">
    <citation type="submission" date="2021-12" db="EMBL/GenBank/DDBJ databases">
        <title>Prjna785345.</title>
        <authorList>
            <person name="Rujirawat T."/>
            <person name="Krajaejun T."/>
        </authorList>
    </citation>
    <scope>NUCLEOTIDE SEQUENCE</scope>
    <source>
        <strain evidence="20">Pi057C3</strain>
    </source>
</reference>
<dbReference type="PANTHER" id="PTHR24092">
    <property type="entry name" value="PROBABLE PHOSPHOLIPID-TRANSPORTING ATPASE"/>
    <property type="match status" value="1"/>
</dbReference>
<evidence type="ECO:0000256" key="2">
    <source>
        <dbReference type="ARBA" id="ARBA00008109"/>
    </source>
</evidence>
<feature type="binding site" evidence="15">
    <location>
        <position position="472"/>
    </location>
    <ligand>
        <name>Mg(2+)</name>
        <dbReference type="ChEBI" id="CHEBI:18420"/>
    </ligand>
</feature>
<dbReference type="SFLD" id="SFLDF00027">
    <property type="entry name" value="p-type_atpase"/>
    <property type="match status" value="1"/>
</dbReference>
<feature type="binding site" evidence="14">
    <location>
        <position position="472"/>
    </location>
    <ligand>
        <name>ATP</name>
        <dbReference type="ChEBI" id="CHEBI:30616"/>
    </ligand>
</feature>